<feature type="region of interest" description="Disordered" evidence="3">
    <location>
        <begin position="188"/>
        <end position="218"/>
    </location>
</feature>
<comment type="subcellular location">
    <subcellularLocation>
        <location evidence="1">Membrane</location>
    </subcellularLocation>
</comment>
<dbReference type="Pfam" id="PF00481">
    <property type="entry name" value="PP2C"/>
    <property type="match status" value="1"/>
</dbReference>
<dbReference type="InterPro" id="IPR015655">
    <property type="entry name" value="PP2C"/>
</dbReference>
<dbReference type="GO" id="GO:0004722">
    <property type="term" value="F:protein serine/threonine phosphatase activity"/>
    <property type="evidence" value="ECO:0007669"/>
    <property type="project" value="InterPro"/>
</dbReference>
<evidence type="ECO:0000313" key="5">
    <source>
        <dbReference type="EMBL" id="CAI2376343.1"/>
    </source>
</evidence>
<feature type="domain" description="PPM-type phosphatase" evidence="4">
    <location>
        <begin position="310"/>
        <end position="674"/>
    </location>
</feature>
<accession>A0AAD2D1I9</accession>
<reference evidence="5" key="1">
    <citation type="submission" date="2023-07" db="EMBL/GenBank/DDBJ databases">
        <authorList>
            <consortium name="AG Swart"/>
            <person name="Singh M."/>
            <person name="Singh A."/>
            <person name="Seah K."/>
            <person name="Emmerich C."/>
        </authorList>
    </citation>
    <scope>NUCLEOTIDE SEQUENCE</scope>
    <source>
        <strain evidence="5">DP1</strain>
    </source>
</reference>
<comment type="caution">
    <text evidence="5">The sequence shown here is derived from an EMBL/GenBank/DDBJ whole genome shotgun (WGS) entry which is preliminary data.</text>
</comment>
<dbReference type="Proteomes" id="UP001295684">
    <property type="component" value="Unassembled WGS sequence"/>
</dbReference>
<dbReference type="GO" id="GO:0016020">
    <property type="term" value="C:membrane"/>
    <property type="evidence" value="ECO:0007669"/>
    <property type="project" value="UniProtKB-SubCell"/>
</dbReference>
<dbReference type="PANTHER" id="PTHR47992">
    <property type="entry name" value="PROTEIN PHOSPHATASE"/>
    <property type="match status" value="1"/>
</dbReference>
<feature type="region of interest" description="Disordered" evidence="3">
    <location>
        <begin position="144"/>
        <end position="173"/>
    </location>
</feature>
<proteinExistence type="predicted"/>
<evidence type="ECO:0000256" key="3">
    <source>
        <dbReference type="SAM" id="MobiDB-lite"/>
    </source>
</evidence>
<keyword evidence="2" id="KW-0472">Membrane</keyword>
<organism evidence="5 6">
    <name type="scientific">Euplotes crassus</name>
    <dbReference type="NCBI Taxonomy" id="5936"/>
    <lineage>
        <taxon>Eukaryota</taxon>
        <taxon>Sar</taxon>
        <taxon>Alveolata</taxon>
        <taxon>Ciliophora</taxon>
        <taxon>Intramacronucleata</taxon>
        <taxon>Spirotrichea</taxon>
        <taxon>Hypotrichia</taxon>
        <taxon>Euplotida</taxon>
        <taxon>Euplotidae</taxon>
        <taxon>Moneuplotes</taxon>
    </lineage>
</organism>
<evidence type="ECO:0000313" key="6">
    <source>
        <dbReference type="Proteomes" id="UP001295684"/>
    </source>
</evidence>
<name>A0AAD2D1I9_EUPCR</name>
<dbReference type="CDD" id="cd00143">
    <property type="entry name" value="PP2Cc"/>
    <property type="match status" value="1"/>
</dbReference>
<keyword evidence="6" id="KW-1185">Reference proteome</keyword>
<sequence>MILRLLSKARRHCNKLRSIIDNTFNMPAGVQNNSKEPQESRNWTQRLKNHTVEPYKIKFQNPQVLDNLVNARNFSKNKLNAESLERMKGKFALAEKRKNNISERQLPVIKPLNIPSSQIITKKLQSRNNKSNLSFGFENTFRRRKRELDKKNRDASGSKKSKNLSIPKGNTLEDLPSTSYLNSFTIDAKNNDEEESKCQSRDQEKMNTNHRPGIGPIQDLGKIKNIKLNTDSSHKFSLNSRIMSPYGHSKGTRNAKEFHKHFTIDQKNRTQDVLDAPDVESINSVSRGPSRARKIFKGVNTVELYKVKTQCGRAPSSSKKKKVNQDSYIVKPNISGQEDTWMFSILDGHGIDGHLVSDYAKNQLVDEFELYMKQDFKRKLSATGKQRRKSKNGLRGSQNLHFMHSLSKRSWKNHKPKMKSSIFNSFEVFNKVSPLDSETESLCLDSELGSSRRSAMNACRKTNTKIKEALRKAFNNTHEMIVQQPFDTKLSGTTCVTIVVKENKVFIANVGDSRVVICRQNSNFLWKPHQISRDHKPELRDEKERILSNRGRIHPFCDNEGNFVGPHRVWHPSFQYPGLAMSRSLGDEIAHQYGVTSDPEITEYEIQSEDKFIILASDGIWEFMTNQEVIDILSEGIEQDDYQKAIDDLISQAHEEWLINDICVDDITCILIKLNN</sequence>
<protein>
    <recommendedName>
        <fullName evidence="4">PPM-type phosphatase domain-containing protein</fullName>
    </recommendedName>
</protein>
<evidence type="ECO:0000256" key="1">
    <source>
        <dbReference type="ARBA" id="ARBA00004370"/>
    </source>
</evidence>
<dbReference type="PROSITE" id="PS51746">
    <property type="entry name" value="PPM_2"/>
    <property type="match status" value="1"/>
</dbReference>
<dbReference type="SUPFAM" id="SSF81606">
    <property type="entry name" value="PP2C-like"/>
    <property type="match status" value="1"/>
</dbReference>
<dbReference type="InterPro" id="IPR036457">
    <property type="entry name" value="PPM-type-like_dom_sf"/>
</dbReference>
<evidence type="ECO:0000256" key="2">
    <source>
        <dbReference type="ARBA" id="ARBA00023136"/>
    </source>
</evidence>
<dbReference type="Gene3D" id="3.60.40.10">
    <property type="entry name" value="PPM-type phosphatase domain"/>
    <property type="match status" value="1"/>
</dbReference>
<dbReference type="AlphaFoldDB" id="A0AAD2D1I9"/>
<gene>
    <name evidence="5" type="ORF">ECRASSUSDP1_LOCUS17712</name>
</gene>
<dbReference type="EMBL" id="CAMPGE010017899">
    <property type="protein sequence ID" value="CAI2376343.1"/>
    <property type="molecule type" value="Genomic_DNA"/>
</dbReference>
<dbReference type="SMART" id="SM00332">
    <property type="entry name" value="PP2Cc"/>
    <property type="match status" value="1"/>
</dbReference>
<dbReference type="InterPro" id="IPR001932">
    <property type="entry name" value="PPM-type_phosphatase-like_dom"/>
</dbReference>
<evidence type="ECO:0000259" key="4">
    <source>
        <dbReference type="PROSITE" id="PS51746"/>
    </source>
</evidence>
<feature type="compositionally biased region" description="Basic and acidic residues" evidence="3">
    <location>
        <begin position="196"/>
        <end position="207"/>
    </location>
</feature>
<feature type="compositionally biased region" description="Basic and acidic residues" evidence="3">
    <location>
        <begin position="146"/>
        <end position="157"/>
    </location>
</feature>